<protein>
    <submittedName>
        <fullName evidence="2">Phosphatase</fullName>
    </submittedName>
</protein>
<dbReference type="InterPro" id="IPR004843">
    <property type="entry name" value="Calcineurin-like_PHP"/>
</dbReference>
<reference evidence="3" key="1">
    <citation type="submission" date="2014-06" db="EMBL/GenBank/DDBJ databases">
        <authorList>
            <person name="Winans N.J."/>
            <person name="Newell P.D."/>
            <person name="Douglas A.E."/>
        </authorList>
    </citation>
    <scope>NUCLEOTIDE SEQUENCE [LARGE SCALE GENOMIC DNA]</scope>
    <source>
        <strain evidence="3">DmL_052</strain>
    </source>
</reference>
<dbReference type="PANTHER" id="PTHR42850">
    <property type="entry name" value="METALLOPHOSPHOESTERASE"/>
    <property type="match status" value="1"/>
</dbReference>
<evidence type="ECO:0000313" key="2">
    <source>
        <dbReference type="EMBL" id="OUI78398.1"/>
    </source>
</evidence>
<dbReference type="GO" id="GO:0016791">
    <property type="term" value="F:phosphatase activity"/>
    <property type="evidence" value="ECO:0007669"/>
    <property type="project" value="TreeGrafter"/>
</dbReference>
<organism evidence="2 3">
    <name type="scientific">Commensalibacter intestini</name>
    <dbReference type="NCBI Taxonomy" id="479936"/>
    <lineage>
        <taxon>Bacteria</taxon>
        <taxon>Pseudomonadati</taxon>
        <taxon>Pseudomonadota</taxon>
        <taxon>Alphaproteobacteria</taxon>
        <taxon>Acetobacterales</taxon>
        <taxon>Acetobacteraceae</taxon>
    </lineage>
</organism>
<dbReference type="EMBL" id="JOPB01000007">
    <property type="protein sequence ID" value="OUI78398.1"/>
    <property type="molecule type" value="Genomic_DNA"/>
</dbReference>
<name>A0A251ZUP8_9PROT</name>
<gene>
    <name evidence="2" type="ORF">HK18_10235</name>
</gene>
<dbReference type="InterPro" id="IPR050126">
    <property type="entry name" value="Ap4A_hydrolase"/>
</dbReference>
<sequence length="231" mass="25987">MSNLFSSKPKSLRIIGDVHGDWHAFRHAVHTNHFIIQLGDLVDYGADSAKVMALMLQVIEEKRGLFIIGNHDRKLGMVLKGLKPRTDNALNETIEQIHSHPDKDLPEKIIHALEQAPAWIVLNKLIFVHAGFHTRMLTEEPPANPLAHINPLLSRALYGETSNKMYKSGYPVRRLKWVNHIPEGYTLYCGHDCRSTDGRPWVRKGYSGGTAIFMDTGASKGGHLSWVDITL</sequence>
<comment type="caution">
    <text evidence="2">The sequence shown here is derived from an EMBL/GenBank/DDBJ whole genome shotgun (WGS) entry which is preliminary data.</text>
</comment>
<evidence type="ECO:0000259" key="1">
    <source>
        <dbReference type="Pfam" id="PF00149"/>
    </source>
</evidence>
<dbReference type="GO" id="GO:0005737">
    <property type="term" value="C:cytoplasm"/>
    <property type="evidence" value="ECO:0007669"/>
    <property type="project" value="TreeGrafter"/>
</dbReference>
<proteinExistence type="predicted"/>
<feature type="domain" description="Calcineurin-like phosphoesterase" evidence="1">
    <location>
        <begin position="14"/>
        <end position="133"/>
    </location>
</feature>
<dbReference type="Gene3D" id="3.60.21.10">
    <property type="match status" value="1"/>
</dbReference>
<dbReference type="AlphaFoldDB" id="A0A251ZUP8"/>
<dbReference type="SUPFAM" id="SSF56300">
    <property type="entry name" value="Metallo-dependent phosphatases"/>
    <property type="match status" value="1"/>
</dbReference>
<evidence type="ECO:0000313" key="3">
    <source>
        <dbReference type="Proteomes" id="UP000194946"/>
    </source>
</evidence>
<dbReference type="InterPro" id="IPR029052">
    <property type="entry name" value="Metallo-depent_PP-like"/>
</dbReference>
<keyword evidence="3" id="KW-1185">Reference proteome</keyword>
<accession>A0A251ZUP8</accession>
<dbReference type="RefSeq" id="WP_086632407.1">
    <property type="nucleotide sequence ID" value="NZ_JOPB01000007.1"/>
</dbReference>
<dbReference type="Proteomes" id="UP000194946">
    <property type="component" value="Unassembled WGS sequence"/>
</dbReference>
<dbReference type="Pfam" id="PF00149">
    <property type="entry name" value="Metallophos"/>
    <property type="match status" value="1"/>
</dbReference>